<protein>
    <recommendedName>
        <fullName evidence="1">Cyclic nucleotide-binding domain-containing protein</fullName>
    </recommendedName>
</protein>
<name>K2BXB1_9BACT</name>
<organism evidence="2">
    <name type="scientific">uncultured bacterium</name>
    <name type="common">gcode 4</name>
    <dbReference type="NCBI Taxonomy" id="1234023"/>
    <lineage>
        <taxon>Bacteria</taxon>
        <taxon>environmental samples</taxon>
    </lineage>
</organism>
<dbReference type="InterPro" id="IPR018490">
    <property type="entry name" value="cNMP-bd_dom_sf"/>
</dbReference>
<evidence type="ECO:0000313" key="2">
    <source>
        <dbReference type="EMBL" id="EKD66849.1"/>
    </source>
</evidence>
<dbReference type="Gene3D" id="2.60.120.10">
    <property type="entry name" value="Jelly Rolls"/>
    <property type="match status" value="1"/>
</dbReference>
<dbReference type="PROSITE" id="PS50042">
    <property type="entry name" value="CNMP_BINDING_3"/>
    <property type="match status" value="1"/>
</dbReference>
<gene>
    <name evidence="2" type="ORF">ACD_49C00008G0013</name>
</gene>
<evidence type="ECO:0000259" key="1">
    <source>
        <dbReference type="PROSITE" id="PS50042"/>
    </source>
</evidence>
<dbReference type="SUPFAM" id="SSF51206">
    <property type="entry name" value="cAMP-binding domain-like"/>
    <property type="match status" value="1"/>
</dbReference>
<proteinExistence type="predicted"/>
<dbReference type="InterPro" id="IPR000595">
    <property type="entry name" value="cNMP-bd_dom"/>
</dbReference>
<sequence length="229" mass="27619">MTDSRAFLEPIIDLTIKPRKPVFDRKVFFGDFWAIDENWTKKEHDFTKDNISINEIILKLIEKSYFFKWLDNRIIISAIKKWRIKIVELKKWIEIINEDDHNCDVFYVLLRWKLGIFRGKNKHKHKICDIDKISVIGEIGFINPELKRTATVITEEKSFLMRFDRVFIDNLSEKDQLKIYKNFAKEISSKVIIANEIIFNYFKWWNWGDIVITKDIEEKIKDLVFHTVE</sequence>
<reference evidence="2" key="1">
    <citation type="journal article" date="2012" name="Science">
        <title>Fermentation, hydrogen, and sulfur metabolism in multiple uncultivated bacterial phyla.</title>
        <authorList>
            <person name="Wrighton K.C."/>
            <person name="Thomas B.C."/>
            <person name="Sharon I."/>
            <person name="Miller C.S."/>
            <person name="Castelle C.J."/>
            <person name="VerBerkmoes N.C."/>
            <person name="Wilkins M.J."/>
            <person name="Hettich R.L."/>
            <person name="Lipton M.S."/>
            <person name="Williams K.H."/>
            <person name="Long P.E."/>
            <person name="Banfield J.F."/>
        </authorList>
    </citation>
    <scope>NUCLEOTIDE SEQUENCE [LARGE SCALE GENOMIC DNA]</scope>
</reference>
<dbReference type="AlphaFoldDB" id="K2BXB1"/>
<dbReference type="InterPro" id="IPR014710">
    <property type="entry name" value="RmlC-like_jellyroll"/>
</dbReference>
<dbReference type="EMBL" id="AMFJ01021594">
    <property type="protein sequence ID" value="EKD66849.1"/>
    <property type="molecule type" value="Genomic_DNA"/>
</dbReference>
<feature type="domain" description="Cyclic nucleotide-binding" evidence="1">
    <location>
        <begin position="104"/>
        <end position="165"/>
    </location>
</feature>
<accession>K2BXB1</accession>
<comment type="caution">
    <text evidence="2">The sequence shown here is derived from an EMBL/GenBank/DDBJ whole genome shotgun (WGS) entry which is preliminary data.</text>
</comment>